<dbReference type="Proteomes" id="UP001500002">
    <property type="component" value="Unassembled WGS sequence"/>
</dbReference>
<feature type="transmembrane region" description="Helical" evidence="4">
    <location>
        <begin position="1196"/>
        <end position="1218"/>
    </location>
</feature>
<feature type="short sequence motif" description="GXSXG" evidence="2">
    <location>
        <begin position="136"/>
        <end position="140"/>
    </location>
</feature>
<evidence type="ECO:0000256" key="2">
    <source>
        <dbReference type="PROSITE-ProRule" id="PRU01161"/>
    </source>
</evidence>
<feature type="active site" description="Proton acceptor" evidence="2">
    <location>
        <position position="344"/>
    </location>
</feature>
<proteinExistence type="predicted"/>
<dbReference type="InterPro" id="IPR016035">
    <property type="entry name" value="Acyl_Trfase/lysoPLipase"/>
</dbReference>
<feature type="transmembrane region" description="Helical" evidence="4">
    <location>
        <begin position="1122"/>
        <end position="1145"/>
    </location>
</feature>
<feature type="transmembrane region" description="Helical" evidence="4">
    <location>
        <begin position="1224"/>
        <end position="1245"/>
    </location>
</feature>
<name>A0ABN2LXX6_9MICO</name>
<feature type="transmembrane region" description="Helical" evidence="4">
    <location>
        <begin position="1062"/>
        <end position="1082"/>
    </location>
</feature>
<dbReference type="Pfam" id="PF01734">
    <property type="entry name" value="Patatin"/>
    <property type="match status" value="1"/>
</dbReference>
<evidence type="ECO:0000256" key="3">
    <source>
        <dbReference type="SAM" id="MobiDB-lite"/>
    </source>
</evidence>
<keyword evidence="4" id="KW-1133">Transmembrane helix</keyword>
<evidence type="ECO:0000256" key="4">
    <source>
        <dbReference type="SAM" id="Phobius"/>
    </source>
</evidence>
<dbReference type="RefSeq" id="WP_344293602.1">
    <property type="nucleotide sequence ID" value="NZ_BAAANJ010000002.1"/>
</dbReference>
<feature type="active site" description="Nucleophile" evidence="2">
    <location>
        <position position="138"/>
    </location>
</feature>
<evidence type="ECO:0000313" key="7">
    <source>
        <dbReference type="Proteomes" id="UP001500002"/>
    </source>
</evidence>
<keyword evidence="2" id="KW-0442">Lipid degradation</keyword>
<dbReference type="SUPFAM" id="SSF52151">
    <property type="entry name" value="FabD/lysophospholipase-like"/>
    <property type="match status" value="1"/>
</dbReference>
<feature type="region of interest" description="Disordered" evidence="3">
    <location>
        <begin position="1277"/>
        <end position="1299"/>
    </location>
</feature>
<feature type="short sequence motif" description="DGA/G" evidence="2">
    <location>
        <begin position="344"/>
        <end position="346"/>
    </location>
</feature>
<evidence type="ECO:0000313" key="6">
    <source>
        <dbReference type="EMBL" id="GAA1802035.1"/>
    </source>
</evidence>
<feature type="transmembrane region" description="Helical" evidence="4">
    <location>
        <begin position="1003"/>
        <end position="1024"/>
    </location>
</feature>
<keyword evidence="4" id="KW-0812">Transmembrane</keyword>
<dbReference type="EMBL" id="BAAANJ010000002">
    <property type="protein sequence ID" value="GAA1802035.1"/>
    <property type="molecule type" value="Genomic_DNA"/>
</dbReference>
<dbReference type="Gene3D" id="3.40.1090.10">
    <property type="entry name" value="Cytosolic phospholipase A2 catalytic domain"/>
    <property type="match status" value="1"/>
</dbReference>
<sequence length="1299" mass="141253">MSTERAVAGYVPLRLQDGDPIGVFQPIGEGGQNSGLLADASAPPPWHGRTLRVALAMKGGLSLAVWIGGAIAELDVLRRIRIYRSGKRARALLYHVESEREKDSGPWEQLVPRAEEYARLLSSHGYDRVEFDVLAGASAGGLNGVLYGVAQRAGVGFGSILDTWISAGAAWGLLQTGSPAQFDAIGRGDGYFWPEVANAISTMIETRPETSPLRAENLVVDLSATLIDAVDSSDRTAVEGRAQFRFVGDDADAIRDRAIPPARKHDVPEDGADIARIAYAARSTSSFPFVFEPALIYSGSTSLAKAPGWEQRRDRTSGIDAPDMRMVFNAHRPDASTEPFRVVDGGLLDNIPIDRALNAVRNMPAMEHTNRAIVYLDPSPKEAAGLFRRPTAYDGARPTLQRHGRRFTADTSIARDDVGSRLLGTLNAAMRKRGVRESRDDEIEDVDLVRATVSVAKARNELLAVRLAGSALNAKEERIAGEAYALYRATSDLELLTPPLLHPGEWLLGTDLRERPALIALDRLGIVYVEAAFRALADRLQERSDGQARSTATGRQALVDASMASLSWIRSIEQTAFQEGRLDVLDDRLATVSTTHPGLRSRRDLRAALNRVMAPARTMRDDAILDTLVRIQRRTDGGSLNPTLADELVAIWRSEDTAEDHTRTRAWTELDCVVARQFEVSTLVDELASRRWQRTPWSRLSAPSSGMPASQLPLLFGGSGIPQPISSVRFHRIGSDIQPAAAPGYRKLMEDQLLRGYRAALARPVDELDSVTVSNLLDESTLRSTAKLAGLRAANIAGFLSRDWRRNDWWWGRLDAAAGIVELMQSFPPAPQKRPAPEAGEVTSSAAHEDVALGTSYIDHREPDETTARQAEILATVHDSLLRQLAVAPQAPFTHDDETTDDITPSAVRERFVRGSQGLDALSDGYRVAIAARTVRAISIALARGQRIWSPRRFAHWLIRPLLALAPVAISAPRAILLFSLFVCGAFTIWPDIEPPPVMGDKMHIVAISVTALVVALVFGRVVAAMNSRRQHERRVLRHTGTKSWVRRVRATARRNARTGQVVFLAATLLGGTALISIAVMWDVDNVPYWAALIVLLALGEAAAHAVQTVPASLARPTAKRIVPVITALIVGALAICGSFAATVIEVVPWLTSIPPLLWLTPQWAPVGLHAAGAALIAGAVAIVMLAGCFKRRRRIVAPVVWVIVAAAAASVVVEFTVRPLSTFAWQLADVLVIAWAAGTALWWAPWYRGRATLAEEAPSDAARDLDWADTRVPARAARRQRASTRQGELQPTPAAVPA</sequence>
<evidence type="ECO:0000259" key="5">
    <source>
        <dbReference type="PROSITE" id="PS51635"/>
    </source>
</evidence>
<reference evidence="6 7" key="1">
    <citation type="journal article" date="2019" name="Int. J. Syst. Evol. Microbiol.">
        <title>The Global Catalogue of Microorganisms (GCM) 10K type strain sequencing project: providing services to taxonomists for standard genome sequencing and annotation.</title>
        <authorList>
            <consortium name="The Broad Institute Genomics Platform"/>
            <consortium name="The Broad Institute Genome Sequencing Center for Infectious Disease"/>
            <person name="Wu L."/>
            <person name="Ma J."/>
        </authorList>
    </citation>
    <scope>NUCLEOTIDE SEQUENCE [LARGE SCALE GENOMIC DNA]</scope>
    <source>
        <strain evidence="6 7">JCM 14322</strain>
    </source>
</reference>
<comment type="caution">
    <text evidence="6">The sequence shown here is derived from an EMBL/GenBank/DDBJ whole genome shotgun (WGS) entry which is preliminary data.</text>
</comment>
<dbReference type="InterPro" id="IPR002641">
    <property type="entry name" value="PNPLA_dom"/>
</dbReference>
<accession>A0ABN2LXX6</accession>
<comment type="caution">
    <text evidence="2">Lacks conserved residue(s) required for the propagation of feature annotation.</text>
</comment>
<feature type="transmembrane region" description="Helical" evidence="4">
    <location>
        <begin position="1088"/>
        <end position="1110"/>
    </location>
</feature>
<feature type="transmembrane region" description="Helical" evidence="4">
    <location>
        <begin position="1165"/>
        <end position="1189"/>
    </location>
</feature>
<keyword evidence="7" id="KW-1185">Reference proteome</keyword>
<evidence type="ECO:0000256" key="1">
    <source>
        <dbReference type="ARBA" id="ARBA00023098"/>
    </source>
</evidence>
<dbReference type="InterPro" id="IPR024282">
    <property type="entry name" value="DUF3376"/>
</dbReference>
<dbReference type="PROSITE" id="PS51635">
    <property type="entry name" value="PNPLA"/>
    <property type="match status" value="1"/>
</dbReference>
<protein>
    <recommendedName>
        <fullName evidence="5">PNPLA domain-containing protein</fullName>
    </recommendedName>
</protein>
<keyword evidence="4" id="KW-0472">Membrane</keyword>
<keyword evidence="1 2" id="KW-0443">Lipid metabolism</keyword>
<keyword evidence="2" id="KW-0378">Hydrolase</keyword>
<feature type="transmembrane region" description="Helical" evidence="4">
    <location>
        <begin position="962"/>
        <end position="991"/>
    </location>
</feature>
<dbReference type="Pfam" id="PF11856">
    <property type="entry name" value="DUF3376"/>
    <property type="match status" value="1"/>
</dbReference>
<gene>
    <name evidence="6" type="ORF">GCM10009749_07650</name>
</gene>
<organism evidence="6 7">
    <name type="scientific">Agromyces neolithicus</name>
    <dbReference type="NCBI Taxonomy" id="269420"/>
    <lineage>
        <taxon>Bacteria</taxon>
        <taxon>Bacillati</taxon>
        <taxon>Actinomycetota</taxon>
        <taxon>Actinomycetes</taxon>
        <taxon>Micrococcales</taxon>
        <taxon>Microbacteriaceae</taxon>
        <taxon>Agromyces</taxon>
    </lineage>
</organism>
<feature type="domain" description="PNPLA" evidence="5">
    <location>
        <begin position="55"/>
        <end position="357"/>
    </location>
</feature>